<feature type="region of interest" description="Disordered" evidence="1">
    <location>
        <begin position="1"/>
        <end position="26"/>
    </location>
</feature>
<reference evidence="2" key="2">
    <citation type="submission" date="2022-01" db="EMBL/GenBank/DDBJ databases">
        <authorList>
            <person name="Yamashiro T."/>
            <person name="Shiraishi A."/>
            <person name="Satake H."/>
            <person name="Nakayama K."/>
        </authorList>
    </citation>
    <scope>NUCLEOTIDE SEQUENCE</scope>
</reference>
<proteinExistence type="predicted"/>
<comment type="caution">
    <text evidence="2">The sequence shown here is derived from an EMBL/GenBank/DDBJ whole genome shotgun (WGS) entry which is preliminary data.</text>
</comment>
<evidence type="ECO:0000313" key="2">
    <source>
        <dbReference type="EMBL" id="GJS85531.1"/>
    </source>
</evidence>
<protein>
    <submittedName>
        <fullName evidence="2">Uncharacterized protein</fullName>
    </submittedName>
</protein>
<gene>
    <name evidence="2" type="ORF">Tco_0752072</name>
</gene>
<dbReference type="Proteomes" id="UP001151760">
    <property type="component" value="Unassembled WGS sequence"/>
</dbReference>
<keyword evidence="3" id="KW-1185">Reference proteome</keyword>
<accession>A0ABQ4Z8F9</accession>
<evidence type="ECO:0000256" key="1">
    <source>
        <dbReference type="SAM" id="MobiDB-lite"/>
    </source>
</evidence>
<name>A0ABQ4Z8F9_9ASTR</name>
<feature type="compositionally biased region" description="Polar residues" evidence="1">
    <location>
        <begin position="1"/>
        <end position="14"/>
    </location>
</feature>
<evidence type="ECO:0000313" key="3">
    <source>
        <dbReference type="Proteomes" id="UP001151760"/>
    </source>
</evidence>
<organism evidence="2 3">
    <name type="scientific">Tanacetum coccineum</name>
    <dbReference type="NCBI Taxonomy" id="301880"/>
    <lineage>
        <taxon>Eukaryota</taxon>
        <taxon>Viridiplantae</taxon>
        <taxon>Streptophyta</taxon>
        <taxon>Embryophyta</taxon>
        <taxon>Tracheophyta</taxon>
        <taxon>Spermatophyta</taxon>
        <taxon>Magnoliopsida</taxon>
        <taxon>eudicotyledons</taxon>
        <taxon>Gunneridae</taxon>
        <taxon>Pentapetalae</taxon>
        <taxon>asterids</taxon>
        <taxon>campanulids</taxon>
        <taxon>Asterales</taxon>
        <taxon>Asteraceae</taxon>
        <taxon>Asteroideae</taxon>
        <taxon>Anthemideae</taxon>
        <taxon>Anthemidinae</taxon>
        <taxon>Tanacetum</taxon>
    </lineage>
</organism>
<reference evidence="2" key="1">
    <citation type="journal article" date="2022" name="Int. J. Mol. Sci.">
        <title>Draft Genome of Tanacetum Coccineum: Genomic Comparison of Closely Related Tanacetum-Family Plants.</title>
        <authorList>
            <person name="Yamashiro T."/>
            <person name="Shiraishi A."/>
            <person name="Nakayama K."/>
            <person name="Satake H."/>
        </authorList>
    </citation>
    <scope>NUCLEOTIDE SEQUENCE</scope>
</reference>
<sequence length="105" mass="12181">MMNFNQDYPTSSITPPYFDSNGGGDDGLKDGLDQRFLNVTVQVGNDIHLKAWEYDAPMAHFLFKKGLCPQEVEKLDLDFCRGRFLQLLRPGLPEWVRLDRDRIFE</sequence>
<dbReference type="EMBL" id="BQNB010011057">
    <property type="protein sequence ID" value="GJS85531.1"/>
    <property type="molecule type" value="Genomic_DNA"/>
</dbReference>